<dbReference type="InterPro" id="IPR036770">
    <property type="entry name" value="Ankyrin_rpt-contain_sf"/>
</dbReference>
<dbReference type="Gene3D" id="1.25.40.20">
    <property type="entry name" value="Ankyrin repeat-containing domain"/>
    <property type="match status" value="1"/>
</dbReference>
<evidence type="ECO:0000313" key="5">
    <source>
        <dbReference type="EMBL" id="CAL4076652.1"/>
    </source>
</evidence>
<reference evidence="5 6" key="1">
    <citation type="submission" date="2024-05" db="EMBL/GenBank/DDBJ databases">
        <authorList>
            <person name="Wallberg A."/>
        </authorList>
    </citation>
    <scope>NUCLEOTIDE SEQUENCE [LARGE SCALE GENOMIC DNA]</scope>
</reference>
<evidence type="ECO:0008006" key="7">
    <source>
        <dbReference type="Google" id="ProtNLM"/>
    </source>
</evidence>
<dbReference type="InterPro" id="IPR002110">
    <property type="entry name" value="Ankyrin_rpt"/>
</dbReference>
<dbReference type="AlphaFoldDB" id="A0AAV2QCW8"/>
<keyword evidence="2 3" id="KW-0040">ANK repeat</keyword>
<keyword evidence="6" id="KW-1185">Reference proteome</keyword>
<dbReference type="EMBL" id="CAXKWB010005097">
    <property type="protein sequence ID" value="CAL4076652.1"/>
    <property type="molecule type" value="Genomic_DNA"/>
</dbReference>
<evidence type="ECO:0000256" key="1">
    <source>
        <dbReference type="ARBA" id="ARBA00022737"/>
    </source>
</evidence>
<evidence type="ECO:0000313" key="6">
    <source>
        <dbReference type="Proteomes" id="UP001497623"/>
    </source>
</evidence>
<feature type="region of interest" description="Disordered" evidence="4">
    <location>
        <begin position="1"/>
        <end position="38"/>
    </location>
</feature>
<dbReference type="Proteomes" id="UP001497623">
    <property type="component" value="Unassembled WGS sequence"/>
</dbReference>
<feature type="repeat" description="ANK" evidence="3">
    <location>
        <begin position="100"/>
        <end position="132"/>
    </location>
</feature>
<organism evidence="5 6">
    <name type="scientific">Meganyctiphanes norvegica</name>
    <name type="common">Northern krill</name>
    <name type="synonym">Thysanopoda norvegica</name>
    <dbReference type="NCBI Taxonomy" id="48144"/>
    <lineage>
        <taxon>Eukaryota</taxon>
        <taxon>Metazoa</taxon>
        <taxon>Ecdysozoa</taxon>
        <taxon>Arthropoda</taxon>
        <taxon>Crustacea</taxon>
        <taxon>Multicrustacea</taxon>
        <taxon>Malacostraca</taxon>
        <taxon>Eumalacostraca</taxon>
        <taxon>Eucarida</taxon>
        <taxon>Euphausiacea</taxon>
        <taxon>Euphausiidae</taxon>
        <taxon>Meganyctiphanes</taxon>
    </lineage>
</organism>
<name>A0AAV2QCW8_MEGNR</name>
<dbReference type="Pfam" id="PF12796">
    <property type="entry name" value="Ank_2"/>
    <property type="match status" value="1"/>
</dbReference>
<comment type="caution">
    <text evidence="5">The sequence shown here is derived from an EMBL/GenBank/DDBJ whole genome shotgun (WGS) entry which is preliminary data.</text>
</comment>
<dbReference type="PANTHER" id="PTHR24171">
    <property type="entry name" value="ANKYRIN REPEAT DOMAIN-CONTAINING PROTEIN 39-RELATED"/>
    <property type="match status" value="1"/>
</dbReference>
<keyword evidence="1" id="KW-0677">Repeat</keyword>
<feature type="compositionally biased region" description="Low complexity" evidence="4">
    <location>
        <begin position="1"/>
        <end position="32"/>
    </location>
</feature>
<evidence type="ECO:0000256" key="2">
    <source>
        <dbReference type="ARBA" id="ARBA00023043"/>
    </source>
</evidence>
<evidence type="ECO:0000256" key="4">
    <source>
        <dbReference type="SAM" id="MobiDB-lite"/>
    </source>
</evidence>
<feature type="repeat" description="ANK" evidence="3">
    <location>
        <begin position="67"/>
        <end position="99"/>
    </location>
</feature>
<dbReference type="PROSITE" id="PS50297">
    <property type="entry name" value="ANK_REP_REGION"/>
    <property type="match status" value="2"/>
</dbReference>
<gene>
    <name evidence="5" type="ORF">MNOR_LOCUS10211</name>
</gene>
<dbReference type="PROSITE" id="PS50088">
    <property type="entry name" value="ANK_REPEAT"/>
    <property type="match status" value="2"/>
</dbReference>
<protein>
    <recommendedName>
        <fullName evidence="7">Ankyrin repeat domain-containing protein</fullName>
    </recommendedName>
</protein>
<dbReference type="SUPFAM" id="SSF48403">
    <property type="entry name" value="Ankyrin repeat"/>
    <property type="match status" value="1"/>
</dbReference>
<proteinExistence type="predicted"/>
<evidence type="ECO:0000256" key="3">
    <source>
        <dbReference type="PROSITE-ProRule" id="PRU00023"/>
    </source>
</evidence>
<feature type="non-terminal residue" evidence="5">
    <location>
        <position position="144"/>
    </location>
</feature>
<dbReference type="SMART" id="SM00248">
    <property type="entry name" value="ANK"/>
    <property type="match status" value="2"/>
</dbReference>
<sequence>MTVPTTTQSPATTSPEITVPTTTQSPATTVPTNLDLWDATKDGDLPKVKEALAAGTNPDWQNPDDKWEAAALHWAAANNHPAIVRELLGAGADKNIKNSDGSTPLRIASGRGSTDVITLLVSHDANVNTEDKYGTTAIMIAASR</sequence>
<accession>A0AAV2QCW8</accession>